<proteinExistence type="predicted"/>
<reference evidence="1" key="1">
    <citation type="journal article" date="2021" name="Proc. Natl. Acad. Sci. U.S.A.">
        <title>A Catalog of Tens of Thousands of Viruses from Human Metagenomes Reveals Hidden Associations with Chronic Diseases.</title>
        <authorList>
            <person name="Tisza M.J."/>
            <person name="Buck C.B."/>
        </authorList>
    </citation>
    <scope>NUCLEOTIDE SEQUENCE</scope>
    <source>
        <strain evidence="1">CtJT77</strain>
    </source>
</reference>
<protein>
    <submittedName>
        <fullName evidence="1">Uncharacterized protein</fullName>
    </submittedName>
</protein>
<accession>A0A8S5UZG2</accession>
<organism evidence="1">
    <name type="scientific">Siphoviridae sp. ctJT77</name>
    <dbReference type="NCBI Taxonomy" id="2825432"/>
    <lineage>
        <taxon>Viruses</taxon>
        <taxon>Duplodnaviria</taxon>
        <taxon>Heunggongvirae</taxon>
        <taxon>Uroviricota</taxon>
        <taxon>Caudoviricetes</taxon>
    </lineage>
</organism>
<name>A0A8S5UZG2_9CAUD</name>
<sequence length="110" mass="12360">MAKRKQTPAKTPEARENQLVNLAVEETERRLLNGTASSQIITTLLKLATTKAQLELEKLRSDIALQQAKEQEIADKASNSDLYAKALAAFRSYKGDFRGDEEDDDEDDYL</sequence>
<dbReference type="EMBL" id="BK016174">
    <property type="protein sequence ID" value="DAF99881.1"/>
    <property type="molecule type" value="Genomic_DNA"/>
</dbReference>
<evidence type="ECO:0000313" key="1">
    <source>
        <dbReference type="EMBL" id="DAF99881.1"/>
    </source>
</evidence>